<dbReference type="OrthoDB" id="1894539at2759"/>
<dbReference type="Pfam" id="PF03101">
    <property type="entry name" value="FAR1"/>
    <property type="match status" value="1"/>
</dbReference>
<dbReference type="Pfam" id="PF04434">
    <property type="entry name" value="SWIM"/>
    <property type="match status" value="1"/>
</dbReference>
<evidence type="ECO:0000256" key="4">
    <source>
        <dbReference type="PROSITE-ProRule" id="PRU00325"/>
    </source>
</evidence>
<organism evidence="6 7">
    <name type="scientific">Senna tora</name>
    <dbReference type="NCBI Taxonomy" id="362788"/>
    <lineage>
        <taxon>Eukaryota</taxon>
        <taxon>Viridiplantae</taxon>
        <taxon>Streptophyta</taxon>
        <taxon>Embryophyta</taxon>
        <taxon>Tracheophyta</taxon>
        <taxon>Spermatophyta</taxon>
        <taxon>Magnoliopsida</taxon>
        <taxon>eudicotyledons</taxon>
        <taxon>Gunneridae</taxon>
        <taxon>Pentapetalae</taxon>
        <taxon>rosids</taxon>
        <taxon>fabids</taxon>
        <taxon>Fabales</taxon>
        <taxon>Fabaceae</taxon>
        <taxon>Caesalpinioideae</taxon>
        <taxon>Cassia clade</taxon>
        <taxon>Senna</taxon>
    </lineage>
</organism>
<keyword evidence="1" id="KW-0479">Metal-binding</keyword>
<comment type="caution">
    <text evidence="6">The sequence shown here is derived from an EMBL/GenBank/DDBJ whole genome shotgun (WGS) entry which is preliminary data.</text>
</comment>
<keyword evidence="2 4" id="KW-0863">Zinc-finger</keyword>
<keyword evidence="7" id="KW-1185">Reference proteome</keyword>
<sequence length="501" mass="58101">MGFGVRKDYANKSKKDGLKEKDKRDHLVVNPRRETRTDCKARICLVVQNGKFRVKDFIEEHNHVLHIAETTYMLVSQRCMSDVHSHEIELADDFGIQQRATFAPMNNHVEGRANLGCTHLDQKNYLCSQRQKSLKYGEAGCLLGHFQDQFSANPSFFHAYQMDLDEKITNIFWADARMLLDYDYFGDVVSLDTAYCTNNAHRPLALFSGFNHHRGVVFFGAALLYDETTASYKWLFETFLKAHNQKKPQTIFTNHDQALTKALHECELEATEKLPILRCPSSPMLKQLAKVYTPTIFDMFQDQFDLKEACCVKQRKESEPLFEYVIYMVDHEGGWKVLFHPQEKSISCSCRRFETFGIVCCHVLKVFDVNDVKKLPDQYIFKRWTKEARIGAIHDVKGKEVEEDLKLSRTHRYKNLCQSFVKLASEVSGSVEEVSLVRSAMDEVTKKIMALRLEKIQVTNERNDPITSNSIDMSQPTNIKKMLELKKRRTTRVKDQSLLEY</sequence>
<evidence type="ECO:0000256" key="2">
    <source>
        <dbReference type="ARBA" id="ARBA00022771"/>
    </source>
</evidence>
<feature type="domain" description="SWIM-type" evidence="5">
    <location>
        <begin position="335"/>
        <end position="371"/>
    </location>
</feature>
<dbReference type="PANTHER" id="PTHR47718">
    <property type="entry name" value="OS01G0519700 PROTEIN"/>
    <property type="match status" value="1"/>
</dbReference>
<gene>
    <name evidence="6" type="ORF">G2W53_038879</name>
</gene>
<dbReference type="InterPro" id="IPR007527">
    <property type="entry name" value="Znf_SWIM"/>
</dbReference>
<evidence type="ECO:0000313" key="7">
    <source>
        <dbReference type="Proteomes" id="UP000634136"/>
    </source>
</evidence>
<dbReference type="InterPro" id="IPR006564">
    <property type="entry name" value="Znf_PMZ"/>
</dbReference>
<keyword evidence="3" id="KW-0862">Zinc</keyword>
<name>A0A834W2R3_9FABA</name>
<protein>
    <submittedName>
        <fullName evidence="6">Protein FAR1-RELATED SEQUENCE 5-like</fullName>
    </submittedName>
</protein>
<dbReference type="Pfam" id="PF10551">
    <property type="entry name" value="MULE"/>
    <property type="match status" value="1"/>
</dbReference>
<dbReference type="Proteomes" id="UP000634136">
    <property type="component" value="Unassembled WGS sequence"/>
</dbReference>
<evidence type="ECO:0000256" key="1">
    <source>
        <dbReference type="ARBA" id="ARBA00022723"/>
    </source>
</evidence>
<dbReference type="PANTHER" id="PTHR47718:SF2">
    <property type="entry name" value="PROTEIN FAR1-RELATED SEQUENCE 5-LIKE"/>
    <property type="match status" value="1"/>
</dbReference>
<dbReference type="SMART" id="SM00575">
    <property type="entry name" value="ZnF_PMZ"/>
    <property type="match status" value="1"/>
</dbReference>
<dbReference type="AlphaFoldDB" id="A0A834W2R3"/>
<reference evidence="6" key="1">
    <citation type="submission" date="2020-09" db="EMBL/GenBank/DDBJ databases">
        <title>Genome-Enabled Discovery of Anthraquinone Biosynthesis in Senna tora.</title>
        <authorList>
            <person name="Kang S.-H."/>
            <person name="Pandey R.P."/>
            <person name="Lee C.-M."/>
            <person name="Sim J.-S."/>
            <person name="Jeong J.-T."/>
            <person name="Choi B.-S."/>
            <person name="Jung M."/>
            <person name="Ginzburg D."/>
            <person name="Zhao K."/>
            <person name="Won S.Y."/>
            <person name="Oh T.-J."/>
            <person name="Yu Y."/>
            <person name="Kim N.-H."/>
            <person name="Lee O.R."/>
            <person name="Lee T.-H."/>
            <person name="Bashyal P."/>
            <person name="Kim T.-S."/>
            <person name="Lee W.-H."/>
            <person name="Kawkins C."/>
            <person name="Kim C.-K."/>
            <person name="Kim J.S."/>
            <person name="Ahn B.O."/>
            <person name="Rhee S.Y."/>
            <person name="Sohng J.K."/>
        </authorList>
    </citation>
    <scope>NUCLEOTIDE SEQUENCE</scope>
    <source>
        <tissue evidence="6">Leaf</tissue>
    </source>
</reference>
<evidence type="ECO:0000313" key="6">
    <source>
        <dbReference type="EMBL" id="KAF7806718.1"/>
    </source>
</evidence>
<accession>A0A834W2R3</accession>
<dbReference type="InterPro" id="IPR018289">
    <property type="entry name" value="MULE_transposase_dom"/>
</dbReference>
<evidence type="ECO:0000256" key="3">
    <source>
        <dbReference type="ARBA" id="ARBA00022833"/>
    </source>
</evidence>
<dbReference type="InterPro" id="IPR004330">
    <property type="entry name" value="FAR1_DNA_bnd_dom"/>
</dbReference>
<dbReference type="EMBL" id="JAAIUW010000012">
    <property type="protein sequence ID" value="KAF7806718.1"/>
    <property type="molecule type" value="Genomic_DNA"/>
</dbReference>
<dbReference type="GO" id="GO:0008270">
    <property type="term" value="F:zinc ion binding"/>
    <property type="evidence" value="ECO:0007669"/>
    <property type="project" value="UniProtKB-KW"/>
</dbReference>
<evidence type="ECO:0000259" key="5">
    <source>
        <dbReference type="PROSITE" id="PS50966"/>
    </source>
</evidence>
<dbReference type="PROSITE" id="PS50966">
    <property type="entry name" value="ZF_SWIM"/>
    <property type="match status" value="1"/>
</dbReference>
<proteinExistence type="predicted"/>